<protein>
    <submittedName>
        <fullName evidence="1">Uncharacterized protein</fullName>
    </submittedName>
</protein>
<dbReference type="EnsemblPlants" id="AVESA.00010b.r2.4CG1256350.1">
    <property type="protein sequence ID" value="AVESA.00010b.r2.4CG1256350.1.CDS"/>
    <property type="gene ID" value="AVESA.00010b.r2.4CG1256350"/>
</dbReference>
<reference evidence="1" key="2">
    <citation type="submission" date="2025-09" db="UniProtKB">
        <authorList>
            <consortium name="EnsemblPlants"/>
        </authorList>
    </citation>
    <scope>IDENTIFICATION</scope>
</reference>
<evidence type="ECO:0000313" key="2">
    <source>
        <dbReference type="Proteomes" id="UP001732700"/>
    </source>
</evidence>
<reference evidence="1" key="1">
    <citation type="submission" date="2021-05" db="EMBL/GenBank/DDBJ databases">
        <authorList>
            <person name="Scholz U."/>
            <person name="Mascher M."/>
            <person name="Fiebig A."/>
        </authorList>
    </citation>
    <scope>NUCLEOTIDE SEQUENCE [LARGE SCALE GENOMIC DNA]</scope>
</reference>
<sequence>MRDRIRKREEDDDDDMMLFLLPALHLLGASEPKKSQHTSILRGDEVVRELLEGHVKNCQEAFRMEPYIFRVLASFLRRGELVCDTRLTVEEKLAAFLWMLSHNSSFQALQVQFKRSGDTFHRHMKNFFNIIPTLSKHFLKPPNPTQVHPKIQSNPRFFPYFQNCIGAIDGTHIPMTISGDKAAPFRNRKGTISQNVMVACDFDLNFTFISCGWEGSATDARVLRSALLKGFKVPQGKFYLVDGGYANTPFFLAPYRGVRYHLKEFGCGRPAPQNYKELFNHRHAVLRNHIECALGVLKKRFPILKVGTHHTIDNQVKLPAAAAILHNIIRLHKGDESWLDNQTNNIPPETYVDLPDGIMMMTGRGSLRINLIQAKVVQKNLSPKGRVTKKRSKDRASWNAELEKSLVDLLHEHNTPQYKGQNGWSSDAWNKIVKGFQASHPYVTYTKGQIQDKEKELKRVYKMLKEARKQSGASWNDKRSMIEVEEALWDNLIISFSKIGKFRTKAFPLFDALGELYDGQTAEGTYNFTSTQQSKQPTLTEVEFDPEVSSVEVIQPHIGDTVVDVEADTQGGMQDASFQANPTVAFAPSTSTDSEPKRRRSNADVDVMMEKYIKMKTKQIEDTKADSRNVDEFSIKNCIARLSTMEFSQEDKVKALRVFKSADNRELFICTDLETAAMWLRSEMA</sequence>
<proteinExistence type="predicted"/>
<accession>A0ACD5WMV7</accession>
<name>A0ACD5WMV7_AVESA</name>
<keyword evidence="2" id="KW-1185">Reference proteome</keyword>
<dbReference type="Proteomes" id="UP001732700">
    <property type="component" value="Chromosome 4C"/>
</dbReference>
<evidence type="ECO:0000313" key="1">
    <source>
        <dbReference type="EnsemblPlants" id="AVESA.00010b.r2.4CG1256350.1.CDS"/>
    </source>
</evidence>
<organism evidence="1 2">
    <name type="scientific">Avena sativa</name>
    <name type="common">Oat</name>
    <dbReference type="NCBI Taxonomy" id="4498"/>
    <lineage>
        <taxon>Eukaryota</taxon>
        <taxon>Viridiplantae</taxon>
        <taxon>Streptophyta</taxon>
        <taxon>Embryophyta</taxon>
        <taxon>Tracheophyta</taxon>
        <taxon>Spermatophyta</taxon>
        <taxon>Magnoliopsida</taxon>
        <taxon>Liliopsida</taxon>
        <taxon>Poales</taxon>
        <taxon>Poaceae</taxon>
        <taxon>BOP clade</taxon>
        <taxon>Pooideae</taxon>
        <taxon>Poodae</taxon>
        <taxon>Poeae</taxon>
        <taxon>Poeae Chloroplast Group 1 (Aveneae type)</taxon>
        <taxon>Aveninae</taxon>
        <taxon>Avena</taxon>
    </lineage>
</organism>